<keyword evidence="4" id="KW-0464">Manganese</keyword>
<feature type="binding site" evidence="4">
    <location>
        <position position="141"/>
    </location>
    <ligand>
        <name>Mn(2+)</name>
        <dbReference type="ChEBI" id="CHEBI:29035"/>
        <label>2</label>
    </ligand>
</feature>
<feature type="chain" id="PRO_5042214674" description="Peptidase M20 dimerisation domain-containing protein" evidence="5">
    <location>
        <begin position="19"/>
        <end position="447"/>
    </location>
</feature>
<dbReference type="GO" id="GO:0009850">
    <property type="term" value="P:auxin metabolic process"/>
    <property type="evidence" value="ECO:0007669"/>
    <property type="project" value="InterPro"/>
</dbReference>
<dbReference type="SUPFAM" id="SSF55031">
    <property type="entry name" value="Bacterial exopeptidase dimerisation domain"/>
    <property type="match status" value="1"/>
</dbReference>
<dbReference type="Proteomes" id="UP001202328">
    <property type="component" value="Unassembled WGS sequence"/>
</dbReference>
<evidence type="ECO:0000256" key="3">
    <source>
        <dbReference type="ARBA" id="ARBA00022801"/>
    </source>
</evidence>
<dbReference type="InterPro" id="IPR017439">
    <property type="entry name" value="Amidohydrolase"/>
</dbReference>
<feature type="signal peptide" evidence="5">
    <location>
        <begin position="1"/>
        <end position="18"/>
    </location>
</feature>
<proteinExistence type="inferred from homology"/>
<keyword evidence="3" id="KW-0378">Hydrolase</keyword>
<keyword evidence="2 5" id="KW-0732">Signal</keyword>
<evidence type="ECO:0000256" key="4">
    <source>
        <dbReference type="PIRSR" id="PIRSR005962-1"/>
    </source>
</evidence>
<dbReference type="Pfam" id="PF01546">
    <property type="entry name" value="Peptidase_M20"/>
    <property type="match status" value="1"/>
</dbReference>
<feature type="domain" description="Peptidase M20 dimerisation" evidence="6">
    <location>
        <begin position="225"/>
        <end position="319"/>
    </location>
</feature>
<reference evidence="7" key="1">
    <citation type="submission" date="2022-04" db="EMBL/GenBank/DDBJ databases">
        <title>A functionally conserved STORR gene fusion in Papaver species that diverged 16.8 million years ago.</title>
        <authorList>
            <person name="Catania T."/>
        </authorList>
    </citation>
    <scope>NUCLEOTIDE SEQUENCE</scope>
    <source>
        <strain evidence="7">S-188037</strain>
    </source>
</reference>
<feature type="binding site" evidence="4">
    <location>
        <position position="405"/>
    </location>
    <ligand>
        <name>Mn(2+)</name>
        <dbReference type="ChEBI" id="CHEBI:29035"/>
        <label>2</label>
    </ligand>
</feature>
<dbReference type="Gene3D" id="3.30.70.360">
    <property type="match status" value="1"/>
</dbReference>
<protein>
    <recommendedName>
        <fullName evidence="6">Peptidase M20 dimerisation domain-containing protein</fullName>
    </recommendedName>
</protein>
<sequence>MDLLHFSIFISIIVFSSGNLYSNSESISYESSSELKRVRDEITRIANLPKTLTWMKKIRREIHENPEFAYEEFRTSAIIRQELDNLGIAYQWPVARTGVVAKIGSGFPPFVALRADMDALPIQEMVDWEYKSKVDGKMHACGHDAHVSMLLGAAKILQQLKTSLQGTVVLIFQPAEEKGIGAQKMIEEKALENVEAIFSLHTATQFPTGAIASRPGEFLAGMGVFSAKIRGKGGHDAAIPQASIDPILAASASIISLQSIISRETDPLDSQVVSVTKVNGGTAYNIIPDSVEVGGTFRAFKKKSFNALKERIKEVIRAQVAVHRCTVEFEFFVEDYPMIPPTVNDHKVFEHARQVSINILGEKNVYTAPCFMGSEDFAFYLDHIPGTLLLVGTRSEEAGSTHPPHSPHFAIDEDVLPIGAAIHAAFAHSYILNLRSRNLSSKEELVV</sequence>
<comment type="similarity">
    <text evidence="1">Belongs to the peptidase M20 family.</text>
</comment>
<feature type="binding site" evidence="4">
    <location>
        <position position="201"/>
    </location>
    <ligand>
        <name>Mn(2+)</name>
        <dbReference type="ChEBI" id="CHEBI:29035"/>
        <label>2</label>
    </ligand>
</feature>
<feature type="binding site" evidence="4">
    <location>
        <position position="143"/>
    </location>
    <ligand>
        <name>Mn(2+)</name>
        <dbReference type="ChEBI" id="CHEBI:29035"/>
        <label>2</label>
    </ligand>
</feature>
<gene>
    <name evidence="7" type="ORF">MKW98_017900</name>
</gene>
<evidence type="ECO:0000256" key="5">
    <source>
        <dbReference type="SAM" id="SignalP"/>
    </source>
</evidence>
<dbReference type="Pfam" id="PF07687">
    <property type="entry name" value="M20_dimer"/>
    <property type="match status" value="1"/>
</dbReference>
<comment type="caution">
    <text evidence="7">The sequence shown here is derived from an EMBL/GenBank/DDBJ whole genome shotgun (WGS) entry which is preliminary data.</text>
</comment>
<dbReference type="InterPro" id="IPR036264">
    <property type="entry name" value="Bact_exopeptidase_dim_dom"/>
</dbReference>
<keyword evidence="4" id="KW-0479">Metal-binding</keyword>
<dbReference type="AlphaFoldDB" id="A0AAD4TGG7"/>
<feature type="binding site" evidence="4">
    <location>
        <position position="177"/>
    </location>
    <ligand>
        <name>Mn(2+)</name>
        <dbReference type="ChEBI" id="CHEBI:29035"/>
        <label>2</label>
    </ligand>
</feature>
<evidence type="ECO:0000313" key="7">
    <source>
        <dbReference type="EMBL" id="KAI3954076.1"/>
    </source>
</evidence>
<dbReference type="Gene3D" id="3.40.630.10">
    <property type="entry name" value="Zn peptidases"/>
    <property type="match status" value="1"/>
</dbReference>
<name>A0AAD4TGG7_9MAGN</name>
<dbReference type="GO" id="GO:0046872">
    <property type="term" value="F:metal ion binding"/>
    <property type="evidence" value="ECO:0007669"/>
    <property type="project" value="UniProtKB-KW"/>
</dbReference>
<dbReference type="CDD" id="cd08017">
    <property type="entry name" value="M20_IAA_Hyd"/>
    <property type="match status" value="1"/>
</dbReference>
<dbReference type="NCBIfam" id="TIGR01891">
    <property type="entry name" value="amidohydrolases"/>
    <property type="match status" value="1"/>
</dbReference>
<evidence type="ECO:0000313" key="8">
    <source>
        <dbReference type="Proteomes" id="UP001202328"/>
    </source>
</evidence>
<dbReference type="PIRSF" id="PIRSF005962">
    <property type="entry name" value="Pept_M20D_amidohydro"/>
    <property type="match status" value="1"/>
</dbReference>
<dbReference type="PANTHER" id="PTHR11014">
    <property type="entry name" value="PEPTIDASE M20 FAMILY MEMBER"/>
    <property type="match status" value="1"/>
</dbReference>
<dbReference type="FunFam" id="3.30.70.360:FF:000001">
    <property type="entry name" value="N-acetyldiaminopimelate deacetylase"/>
    <property type="match status" value="1"/>
</dbReference>
<comment type="cofactor">
    <cofactor evidence="4">
        <name>Mn(2+)</name>
        <dbReference type="ChEBI" id="CHEBI:29035"/>
    </cofactor>
    <text evidence="4">The Mn(2+) ion enhances activity.</text>
</comment>
<evidence type="ECO:0000256" key="1">
    <source>
        <dbReference type="ARBA" id="ARBA00006153"/>
    </source>
</evidence>
<dbReference type="GO" id="GO:0005783">
    <property type="term" value="C:endoplasmic reticulum"/>
    <property type="evidence" value="ECO:0007669"/>
    <property type="project" value="TreeGrafter"/>
</dbReference>
<dbReference type="InterPro" id="IPR002933">
    <property type="entry name" value="Peptidase_M20"/>
</dbReference>
<evidence type="ECO:0000256" key="2">
    <source>
        <dbReference type="ARBA" id="ARBA00022729"/>
    </source>
</evidence>
<dbReference type="GO" id="GO:0010179">
    <property type="term" value="F:IAA-Ala conjugate hydrolase activity"/>
    <property type="evidence" value="ECO:0007669"/>
    <property type="project" value="TreeGrafter"/>
</dbReference>
<dbReference type="InterPro" id="IPR044757">
    <property type="entry name" value="ILR1-like_Hyd"/>
</dbReference>
<accession>A0AAD4TGG7</accession>
<dbReference type="InterPro" id="IPR011650">
    <property type="entry name" value="Peptidase_M20_dimer"/>
</dbReference>
<keyword evidence="8" id="KW-1185">Reference proteome</keyword>
<dbReference type="SUPFAM" id="SSF53187">
    <property type="entry name" value="Zn-dependent exopeptidases"/>
    <property type="match status" value="1"/>
</dbReference>
<organism evidence="7 8">
    <name type="scientific">Papaver atlanticum</name>
    <dbReference type="NCBI Taxonomy" id="357466"/>
    <lineage>
        <taxon>Eukaryota</taxon>
        <taxon>Viridiplantae</taxon>
        <taxon>Streptophyta</taxon>
        <taxon>Embryophyta</taxon>
        <taxon>Tracheophyta</taxon>
        <taxon>Spermatophyta</taxon>
        <taxon>Magnoliopsida</taxon>
        <taxon>Ranunculales</taxon>
        <taxon>Papaveraceae</taxon>
        <taxon>Papaveroideae</taxon>
        <taxon>Papaver</taxon>
    </lineage>
</organism>
<evidence type="ECO:0000259" key="6">
    <source>
        <dbReference type="Pfam" id="PF07687"/>
    </source>
</evidence>
<dbReference type="PANTHER" id="PTHR11014:SF147">
    <property type="entry name" value="PEPTIDASE M20 DIMERISATION DOMAIN-CONTAINING PROTEIN"/>
    <property type="match status" value="1"/>
</dbReference>
<dbReference type="EMBL" id="JAJJMB010002020">
    <property type="protein sequence ID" value="KAI3954076.1"/>
    <property type="molecule type" value="Genomic_DNA"/>
</dbReference>